<evidence type="ECO:0000313" key="2">
    <source>
        <dbReference type="EMBL" id="RIJ42964.1"/>
    </source>
</evidence>
<keyword evidence="3" id="KW-1185">Reference proteome</keyword>
<feature type="chain" id="PRO_5017363967" evidence="1">
    <location>
        <begin position="26"/>
        <end position="146"/>
    </location>
</feature>
<evidence type="ECO:0000256" key="1">
    <source>
        <dbReference type="SAM" id="SignalP"/>
    </source>
</evidence>
<gene>
    <name evidence="2" type="ORF">D1627_03765</name>
</gene>
<comment type="caution">
    <text evidence="2">The sequence shown here is derived from an EMBL/GenBank/DDBJ whole genome shotgun (WGS) entry which is preliminary data.</text>
</comment>
<feature type="signal peptide" evidence="1">
    <location>
        <begin position="1"/>
        <end position="25"/>
    </location>
</feature>
<dbReference type="AlphaFoldDB" id="A0A399SIZ4"/>
<proteinExistence type="predicted"/>
<dbReference type="Proteomes" id="UP000266005">
    <property type="component" value="Unassembled WGS sequence"/>
</dbReference>
<evidence type="ECO:0000313" key="3">
    <source>
        <dbReference type="Proteomes" id="UP000266005"/>
    </source>
</evidence>
<sequence>MKTKLMPPGALLLGLLFVLSSCEHLFDKAFNKEPQYTYIVENNTATTVELVTEINRNSVAIVIGDGKSYYTLAPDGSAEVWVSSGNDDEHVWDIEKNNQELQAFKVTAKSNGRPAIYNLSSASRWKYERLGNYKAKYTLTLTDAYF</sequence>
<dbReference type="PROSITE" id="PS51257">
    <property type="entry name" value="PROKAR_LIPOPROTEIN"/>
    <property type="match status" value="1"/>
</dbReference>
<reference evidence="3" key="1">
    <citation type="submission" date="2018-08" db="EMBL/GenBank/DDBJ databases">
        <title>Mucilaginibacter sp. MYSH2.</title>
        <authorList>
            <person name="Seo T."/>
        </authorList>
    </citation>
    <scope>NUCLEOTIDE SEQUENCE [LARGE SCALE GENOMIC DNA]</scope>
    <source>
        <strain evidence="3">KIRAN</strain>
    </source>
</reference>
<keyword evidence="1" id="KW-0732">Signal</keyword>
<protein>
    <submittedName>
        <fullName evidence="2">Uncharacterized protein</fullName>
    </submittedName>
</protein>
<name>A0A399SIZ4_9BACT</name>
<accession>A0A399SIZ4</accession>
<dbReference type="EMBL" id="QWGE01000001">
    <property type="protein sequence ID" value="RIJ42964.1"/>
    <property type="molecule type" value="Genomic_DNA"/>
</dbReference>
<dbReference type="OrthoDB" id="853996at2"/>
<organism evidence="2 3">
    <name type="scientific">Pontibacter oryzae</name>
    <dbReference type="NCBI Taxonomy" id="2304593"/>
    <lineage>
        <taxon>Bacteria</taxon>
        <taxon>Pseudomonadati</taxon>
        <taxon>Bacteroidota</taxon>
        <taxon>Cytophagia</taxon>
        <taxon>Cytophagales</taxon>
        <taxon>Hymenobacteraceae</taxon>
        <taxon>Pontibacter</taxon>
    </lineage>
</organism>
<dbReference type="RefSeq" id="WP_119430846.1">
    <property type="nucleotide sequence ID" value="NZ_QWGE01000001.1"/>
</dbReference>